<gene>
    <name evidence="10" type="ORF">KVH43_00985</name>
</gene>
<evidence type="ECO:0000256" key="4">
    <source>
        <dbReference type="ARBA" id="ARBA00022676"/>
    </source>
</evidence>
<dbReference type="PIRSF" id="PIRSF000460">
    <property type="entry name" value="Pprylas_GlgP"/>
    <property type="match status" value="1"/>
</dbReference>
<evidence type="ECO:0000313" key="11">
    <source>
        <dbReference type="Proteomes" id="UP000886818"/>
    </source>
</evidence>
<reference evidence="10" key="1">
    <citation type="submission" date="2021-07" db="EMBL/GenBank/DDBJ databases">
        <title>Complete genome sequence of Crassaminicella sp. 143-21, isolated from a deep-sea hydrothermal vent.</title>
        <authorList>
            <person name="Li X."/>
        </authorList>
    </citation>
    <scope>NUCLEOTIDE SEQUENCE</scope>
    <source>
        <strain evidence="10">143-21</strain>
    </source>
</reference>
<dbReference type="EMBL" id="CP078093">
    <property type="protein sequence ID" value="QXM06384.1"/>
    <property type="molecule type" value="Genomic_DNA"/>
</dbReference>
<evidence type="ECO:0000256" key="5">
    <source>
        <dbReference type="ARBA" id="ARBA00022679"/>
    </source>
</evidence>
<keyword evidence="7 9" id="KW-0119">Carbohydrate metabolism</keyword>
<sequence length="791" mass="92276">MFDRKKFKESIERILKIDFGKLLDQAKDYEKYYAVSKAIMEFIVDDWSMTEKAYENGKQAYYLSAEFLMGRALGNNLINLGVYEDVKEILNEMKIDINRIEEIEEDAGLGNGGLGRLAACFMDSCATMNLPVTGYGIRYSHGIFKQKFVNGFQVEEGDNWLKYGDPWSLRRYDEAVVVEFADCSVRAVPYDTPIIGYGTKNINKLRLWKAEPIKDFDFDLFNDQEYDEAVKEKNRAEDISRVLYPNDSKNEGKILRLKQQYFFVSASLKDMIRSFKEKFENDFEKFHEYHAIQLNDTHPVVAIPELMRILIDEEGLSWEKAWNITVNTFSYTNHTILAEALEQWWSGFYKEILPRIYEIIEEIDRRFVIELKEKGYTDEKINRVRIIDDEMIKMAHLAIHGSHTTNGVAKLHTEILINQELKDFYELYPNRFQNKTNGITPRRWLKLCNKELSSMITELLGIDEWVTKLTMLKELEKYLDDEVVLKRLLEIKQKKKEALAEYIQKYEGIAINPDSIFDIQIKRLHEYKRQLLNAFHILDLYYRLKENPKMDIVPRTFIFGAKAAPGYFRAKGIIKFINEIAKLVNNDSEINHKIKVVFVQNYRVSYAEKLFPAADISEQISTAGKEASGTGNMKFMLNGTPTLGTFDGANVEIVAEAGEENNFIFGARVEEIEKIKETYDPKEYYEKVSGLKRVVDTLIDGTFDDGRTGMFEEIYNSLLMGASWHRPDNYFLLRDFDDYREAHKRVDKAYRDRLGWAKKALMNIANAGKFSSDRTIEEYAKEIWNIAPKRI</sequence>
<comment type="cofactor">
    <cofactor evidence="2 9">
        <name>pyridoxal 5'-phosphate</name>
        <dbReference type="ChEBI" id="CHEBI:597326"/>
    </cofactor>
</comment>
<dbReference type="Pfam" id="PF00343">
    <property type="entry name" value="Phosphorylase"/>
    <property type="match status" value="1"/>
</dbReference>
<comment type="similarity">
    <text evidence="3 9">Belongs to the glycogen phosphorylase family.</text>
</comment>
<name>A0ABX8RD68_9CLOT</name>
<dbReference type="RefSeq" id="WP_218283080.1">
    <property type="nucleotide sequence ID" value="NZ_CP078093.1"/>
</dbReference>
<dbReference type="InterPro" id="IPR011833">
    <property type="entry name" value="Glycg_phsphrylas"/>
</dbReference>
<keyword evidence="11" id="KW-1185">Reference proteome</keyword>
<evidence type="ECO:0000256" key="1">
    <source>
        <dbReference type="ARBA" id="ARBA00001275"/>
    </source>
</evidence>
<evidence type="ECO:0000256" key="9">
    <source>
        <dbReference type="RuleBase" id="RU000587"/>
    </source>
</evidence>
<dbReference type="InterPro" id="IPR035090">
    <property type="entry name" value="Pyridoxal_P_attach_site"/>
</dbReference>
<evidence type="ECO:0000256" key="6">
    <source>
        <dbReference type="ARBA" id="ARBA00022898"/>
    </source>
</evidence>
<comment type="catalytic activity">
    <reaction evidence="1 9">
        <text>[(1-&gt;4)-alpha-D-glucosyl](n) + phosphate = [(1-&gt;4)-alpha-D-glucosyl](n-1) + alpha-D-glucose 1-phosphate</text>
        <dbReference type="Rhea" id="RHEA:41732"/>
        <dbReference type="Rhea" id="RHEA-COMP:9584"/>
        <dbReference type="Rhea" id="RHEA-COMP:9586"/>
        <dbReference type="ChEBI" id="CHEBI:15444"/>
        <dbReference type="ChEBI" id="CHEBI:43474"/>
        <dbReference type="ChEBI" id="CHEBI:58601"/>
        <dbReference type="EC" id="2.4.1.1"/>
    </reaction>
</comment>
<keyword evidence="5 9" id="KW-0808">Transferase</keyword>
<dbReference type="Proteomes" id="UP000886818">
    <property type="component" value="Chromosome"/>
</dbReference>
<evidence type="ECO:0000256" key="3">
    <source>
        <dbReference type="ARBA" id="ARBA00006047"/>
    </source>
</evidence>
<accession>A0ABX8RD68</accession>
<dbReference type="CDD" id="cd04300">
    <property type="entry name" value="GT35_Glycogen_Phosphorylase"/>
    <property type="match status" value="1"/>
</dbReference>
<evidence type="ECO:0000256" key="2">
    <source>
        <dbReference type="ARBA" id="ARBA00001933"/>
    </source>
</evidence>
<protein>
    <recommendedName>
        <fullName evidence="9">Alpha-1,4 glucan phosphorylase</fullName>
        <ecNumber evidence="9">2.4.1.1</ecNumber>
    </recommendedName>
</protein>
<dbReference type="PROSITE" id="PS00102">
    <property type="entry name" value="PHOSPHORYLASE"/>
    <property type="match status" value="1"/>
</dbReference>
<evidence type="ECO:0000256" key="8">
    <source>
        <dbReference type="ARBA" id="ARBA00025174"/>
    </source>
</evidence>
<organism evidence="10 11">
    <name type="scientific">Crassaminicella indica</name>
    <dbReference type="NCBI Taxonomy" id="2855394"/>
    <lineage>
        <taxon>Bacteria</taxon>
        <taxon>Bacillati</taxon>
        <taxon>Bacillota</taxon>
        <taxon>Clostridia</taxon>
        <taxon>Eubacteriales</taxon>
        <taxon>Clostridiaceae</taxon>
        <taxon>Crassaminicella</taxon>
    </lineage>
</organism>
<proteinExistence type="inferred from homology"/>
<evidence type="ECO:0000313" key="10">
    <source>
        <dbReference type="EMBL" id="QXM06384.1"/>
    </source>
</evidence>
<keyword evidence="4 9" id="KW-0328">Glycosyltransferase</keyword>
<evidence type="ECO:0000256" key="7">
    <source>
        <dbReference type="ARBA" id="ARBA00023277"/>
    </source>
</evidence>
<dbReference type="NCBIfam" id="TIGR02093">
    <property type="entry name" value="P_ylase"/>
    <property type="match status" value="1"/>
</dbReference>
<dbReference type="InterPro" id="IPR000811">
    <property type="entry name" value="Glyco_trans_35"/>
</dbReference>
<keyword evidence="6 9" id="KW-0663">Pyridoxal phosphate</keyword>
<dbReference type="PANTHER" id="PTHR11468:SF3">
    <property type="entry name" value="GLYCOGEN PHOSPHORYLASE, LIVER FORM"/>
    <property type="match status" value="1"/>
</dbReference>
<dbReference type="PANTHER" id="PTHR11468">
    <property type="entry name" value="GLYCOGEN PHOSPHORYLASE"/>
    <property type="match status" value="1"/>
</dbReference>
<comment type="function">
    <text evidence="8">Phosphorylase is an important allosteric enzyme in carbohydrate metabolism. Enzymes from different sources differ in their regulatory mechanisms and in their natural substrates. However, all known phosphorylases share catalytic and structural properties.</text>
</comment>
<comment type="function">
    <text evidence="9">Allosteric enzyme that catalyzes the rate-limiting step in glycogen catabolism, the phosphorolytic cleavage of glycogen to produce glucose-1-phosphate, and plays a central role in maintaining cellular and organismal glucose homeostasis.</text>
</comment>
<dbReference type="EC" id="2.4.1.1" evidence="9"/>